<dbReference type="PRINTS" id="PR00103">
    <property type="entry name" value="CAMPKINASE"/>
</dbReference>
<dbReference type="EMBL" id="UOGG01000209">
    <property type="protein sequence ID" value="VAX32555.1"/>
    <property type="molecule type" value="Genomic_DNA"/>
</dbReference>
<evidence type="ECO:0000313" key="2">
    <source>
        <dbReference type="EMBL" id="VAX32555.1"/>
    </source>
</evidence>
<dbReference type="InterPro" id="IPR014710">
    <property type="entry name" value="RmlC-like_jellyroll"/>
</dbReference>
<dbReference type="SMART" id="SM00100">
    <property type="entry name" value="cNMP"/>
    <property type="match status" value="1"/>
</dbReference>
<proteinExistence type="predicted"/>
<feature type="domain" description="Cyclic nucleotide-binding" evidence="1">
    <location>
        <begin position="1"/>
        <end position="111"/>
    </location>
</feature>
<dbReference type="Pfam" id="PF00027">
    <property type="entry name" value="cNMP_binding"/>
    <property type="match status" value="1"/>
</dbReference>
<name>A0A3B1DLJ1_9ZZZZ</name>
<dbReference type="Gene3D" id="2.60.120.10">
    <property type="entry name" value="Jelly Rolls"/>
    <property type="match status" value="1"/>
</dbReference>
<dbReference type="AlphaFoldDB" id="A0A3B1DLJ1"/>
<evidence type="ECO:0000259" key="1">
    <source>
        <dbReference type="PROSITE" id="PS50042"/>
    </source>
</evidence>
<dbReference type="PANTHER" id="PTHR23011">
    <property type="entry name" value="CYCLIC NUCLEOTIDE-BINDING DOMAIN CONTAINING PROTEIN"/>
    <property type="match status" value="1"/>
</dbReference>
<dbReference type="SUPFAM" id="SSF51206">
    <property type="entry name" value="cAMP-binding domain-like"/>
    <property type="match status" value="1"/>
</dbReference>
<gene>
    <name evidence="2" type="ORF">MNBD_NITROSPINAE05-952</name>
</gene>
<reference evidence="2" key="1">
    <citation type="submission" date="2018-06" db="EMBL/GenBank/DDBJ databases">
        <authorList>
            <person name="Zhirakovskaya E."/>
        </authorList>
    </citation>
    <scope>NUCLEOTIDE SEQUENCE</scope>
</reference>
<dbReference type="PROSITE" id="PS50042">
    <property type="entry name" value="CNMP_BINDING_3"/>
    <property type="match status" value="1"/>
</dbReference>
<protein>
    <submittedName>
        <fullName evidence="2">Transcriptional regulator, Crp/Fnr family</fullName>
    </submittedName>
</protein>
<dbReference type="CDD" id="cd00038">
    <property type="entry name" value="CAP_ED"/>
    <property type="match status" value="1"/>
</dbReference>
<dbReference type="PROSITE" id="PS00889">
    <property type="entry name" value="CNMP_BINDING_2"/>
    <property type="match status" value="1"/>
</dbReference>
<dbReference type="InterPro" id="IPR018490">
    <property type="entry name" value="cNMP-bd_dom_sf"/>
</dbReference>
<organism evidence="2">
    <name type="scientific">hydrothermal vent metagenome</name>
    <dbReference type="NCBI Taxonomy" id="652676"/>
    <lineage>
        <taxon>unclassified sequences</taxon>
        <taxon>metagenomes</taxon>
        <taxon>ecological metagenomes</taxon>
    </lineage>
</organism>
<sequence length="136" mass="15072">MTLLKEASIVQRFSDGEVIISEGITSNNAYIVLRGKVRVTKKLARKTLVISTLKEGDIFGEMGLITNTPRSASVSALGDVEVGFIDKEKFDELLDTLPSDVRVIISALVYRLRSTSDMLIRIGSELENTRKQIRSI</sequence>
<dbReference type="InterPro" id="IPR018488">
    <property type="entry name" value="cNMP-bd_CS"/>
</dbReference>
<accession>A0A3B1DLJ1</accession>
<dbReference type="PANTHER" id="PTHR23011:SF28">
    <property type="entry name" value="CYCLIC NUCLEOTIDE-BINDING DOMAIN CONTAINING PROTEIN"/>
    <property type="match status" value="1"/>
</dbReference>
<dbReference type="InterPro" id="IPR000595">
    <property type="entry name" value="cNMP-bd_dom"/>
</dbReference>